<keyword evidence="1" id="KW-1133">Transmembrane helix</keyword>
<accession>A0A7W8H8W4</accession>
<feature type="transmembrane region" description="Helical" evidence="1">
    <location>
        <begin position="41"/>
        <end position="63"/>
    </location>
</feature>
<sequence>MDFFWNIYPVLGLESIIFAFLTALTVYGAGLFLYKKGFITFSWRISFAVMIFYILLVLSYTVFARKTAADYQYQLVPFWSYWEILHGNRPLLEEDFWNIIMLMPVGILLKISIPRIRLKKNNCKFCLFISHRDFTVYFKKRAV</sequence>
<organism evidence="2 3">
    <name type="scientific">Catenibacillus scindens</name>
    <dbReference type="NCBI Taxonomy" id="673271"/>
    <lineage>
        <taxon>Bacteria</taxon>
        <taxon>Bacillati</taxon>
        <taxon>Bacillota</taxon>
        <taxon>Clostridia</taxon>
        <taxon>Lachnospirales</taxon>
        <taxon>Lachnospiraceae</taxon>
        <taxon>Catenibacillus</taxon>
    </lineage>
</organism>
<protein>
    <submittedName>
        <fullName evidence="2">Glycopeptide antibiotics resistance protein</fullName>
    </submittedName>
</protein>
<dbReference type="Proteomes" id="UP000543642">
    <property type="component" value="Unassembled WGS sequence"/>
</dbReference>
<dbReference type="InterPro" id="IPR024483">
    <property type="entry name" value="Glam1"/>
</dbReference>
<name>A0A7W8H8W4_9FIRM</name>
<evidence type="ECO:0000313" key="3">
    <source>
        <dbReference type="Proteomes" id="UP000543642"/>
    </source>
</evidence>
<comment type="caution">
    <text evidence="2">The sequence shown here is derived from an EMBL/GenBank/DDBJ whole genome shotgun (WGS) entry which is preliminary data.</text>
</comment>
<dbReference type="RefSeq" id="WP_183772063.1">
    <property type="nucleotide sequence ID" value="NZ_JACHFW010000002.1"/>
</dbReference>
<reference evidence="2 3" key="1">
    <citation type="submission" date="2020-08" db="EMBL/GenBank/DDBJ databases">
        <title>Genomic Encyclopedia of Type Strains, Phase IV (KMG-IV): sequencing the most valuable type-strain genomes for metagenomic binning, comparative biology and taxonomic classification.</title>
        <authorList>
            <person name="Goeker M."/>
        </authorList>
    </citation>
    <scope>NUCLEOTIDE SEQUENCE [LARGE SCALE GENOMIC DNA]</scope>
    <source>
        <strain evidence="2 3">DSM 106146</strain>
    </source>
</reference>
<dbReference type="EMBL" id="JACHFW010000002">
    <property type="protein sequence ID" value="MBB5263878.1"/>
    <property type="molecule type" value="Genomic_DNA"/>
</dbReference>
<keyword evidence="1" id="KW-0812">Transmembrane</keyword>
<feature type="transmembrane region" description="Helical" evidence="1">
    <location>
        <begin position="15"/>
        <end position="34"/>
    </location>
</feature>
<proteinExistence type="predicted"/>
<keyword evidence="1" id="KW-0472">Membrane</keyword>
<feature type="transmembrane region" description="Helical" evidence="1">
    <location>
        <begin position="96"/>
        <end position="113"/>
    </location>
</feature>
<gene>
    <name evidence="2" type="ORF">HNP82_000976</name>
</gene>
<keyword evidence="3" id="KW-1185">Reference proteome</keyword>
<evidence type="ECO:0000256" key="1">
    <source>
        <dbReference type="SAM" id="Phobius"/>
    </source>
</evidence>
<dbReference type="AlphaFoldDB" id="A0A7W8H8W4"/>
<dbReference type="Pfam" id="PF10912">
    <property type="entry name" value="Glam1"/>
    <property type="match status" value="1"/>
</dbReference>
<evidence type="ECO:0000313" key="2">
    <source>
        <dbReference type="EMBL" id="MBB5263878.1"/>
    </source>
</evidence>